<dbReference type="PANTHER" id="PTHR42923">
    <property type="entry name" value="PROTOPORPHYRINOGEN OXIDASE"/>
    <property type="match status" value="1"/>
</dbReference>
<reference evidence="2 3" key="1">
    <citation type="submission" date="2011-09" db="EMBL/GenBank/DDBJ databases">
        <title>Complete sequence of chromosome of Thioflavicoccus mobilis 8321.</title>
        <authorList>
            <consortium name="US DOE Joint Genome Institute"/>
            <person name="Lucas S."/>
            <person name="Han J."/>
            <person name="Lapidus A."/>
            <person name="Cheng J.-F."/>
            <person name="Goodwin L."/>
            <person name="Pitluck S."/>
            <person name="Peters L."/>
            <person name="Ovchinnikova G."/>
            <person name="Lu M."/>
            <person name="Detter J.C."/>
            <person name="Han C."/>
            <person name="Tapia R."/>
            <person name="Land M."/>
            <person name="Hauser L."/>
            <person name="Kyrpides N."/>
            <person name="Ivanova N."/>
            <person name="Pagani I."/>
            <person name="Vogl K."/>
            <person name="Liu Z."/>
            <person name="Imhoff J."/>
            <person name="Thiel V."/>
            <person name="Frigaard N.-U."/>
            <person name="Bryant D."/>
            <person name="Woyke T."/>
        </authorList>
    </citation>
    <scope>NUCLEOTIDE SEQUENCE [LARGE SCALE GENOMIC DNA]</scope>
    <source>
        <strain evidence="2 3">8321</strain>
    </source>
</reference>
<dbReference type="GO" id="GO:0016491">
    <property type="term" value="F:oxidoreductase activity"/>
    <property type="evidence" value="ECO:0007669"/>
    <property type="project" value="InterPro"/>
</dbReference>
<dbReference type="InterPro" id="IPR036188">
    <property type="entry name" value="FAD/NAD-bd_sf"/>
</dbReference>
<dbReference type="Gene3D" id="3.50.50.60">
    <property type="entry name" value="FAD/NAD(P)-binding domain"/>
    <property type="match status" value="1"/>
</dbReference>
<name>L0GWT8_9GAMM</name>
<dbReference type="PANTHER" id="PTHR42923:SF17">
    <property type="entry name" value="AMINE OXIDASE DOMAIN-CONTAINING PROTEIN"/>
    <property type="match status" value="1"/>
</dbReference>
<feature type="domain" description="Amine oxidase" evidence="1">
    <location>
        <begin position="14"/>
        <end position="270"/>
    </location>
</feature>
<evidence type="ECO:0000313" key="3">
    <source>
        <dbReference type="Proteomes" id="UP000010816"/>
    </source>
</evidence>
<dbReference type="KEGG" id="tmb:Thimo_0939"/>
<dbReference type="HOGENOM" id="CLU_028123_1_0_6"/>
<accession>L0GWT8</accession>
<gene>
    <name evidence="2" type="ORF">Thimo_0939</name>
</gene>
<protein>
    <submittedName>
        <fullName evidence="2">Putative NAD/FAD-binding protein</fullName>
    </submittedName>
</protein>
<evidence type="ECO:0000259" key="1">
    <source>
        <dbReference type="Pfam" id="PF01593"/>
    </source>
</evidence>
<organism evidence="2 3">
    <name type="scientific">Thioflavicoccus mobilis 8321</name>
    <dbReference type="NCBI Taxonomy" id="765912"/>
    <lineage>
        <taxon>Bacteria</taxon>
        <taxon>Pseudomonadati</taxon>
        <taxon>Pseudomonadota</taxon>
        <taxon>Gammaproteobacteria</taxon>
        <taxon>Chromatiales</taxon>
        <taxon>Chromatiaceae</taxon>
        <taxon>Thioflavicoccus</taxon>
    </lineage>
</organism>
<evidence type="ECO:0000313" key="2">
    <source>
        <dbReference type="EMBL" id="AGA89769.1"/>
    </source>
</evidence>
<dbReference type="OrthoDB" id="20837at2"/>
<dbReference type="SUPFAM" id="SSF51905">
    <property type="entry name" value="FAD/NAD(P)-binding domain"/>
    <property type="match status" value="1"/>
</dbReference>
<dbReference type="PATRIC" id="fig|765912.4.peg.911"/>
<keyword evidence="3" id="KW-1185">Reference proteome</keyword>
<dbReference type="Proteomes" id="UP000010816">
    <property type="component" value="Chromosome"/>
</dbReference>
<dbReference type="RefSeq" id="WP_015279914.1">
    <property type="nucleotide sequence ID" value="NC_019940.1"/>
</dbReference>
<sequence length="432" mass="49348">MESVQQVAVVGSGISGLAAAWCLGQRHDVTLLEKDAKLGGHTNTTHVEVDERRLPVDTGFIVFNRPNYPHLTAMLRHLRVETQPTRMGFSVSIDGGRIEYSGDTLSTLFAQRSNLFSLSHWSMIRQILRFNRQAKCDLQRPEALITTLGDYLARHGFDERLRQRYLLPMAAAIWSCPVETMMQFPADSFLRFFENHGLLNVRDQPQWESLVGGSQRYIDAMLEVARFDVRLDSRVERVTHTDGGLEIRCGDGTRQRFDHVVLASHSDQSFAMLDERLKENFAPLGRFRYQENLAYLHRDTALMPRRRRAWASWNYLRDTRYPENRVAVTYWMNMLQNIATETPLLVTLNPITPPAADRVFEEIRYEHPVFDQAAIDGQGQIKARQGRSNVWLCGAYLGNGFHEDGLRSAVELARAWGLPLPWESIDTEAASG</sequence>
<dbReference type="Pfam" id="PF01593">
    <property type="entry name" value="Amino_oxidase"/>
    <property type="match status" value="1"/>
</dbReference>
<dbReference type="STRING" id="765912.Thimo_0939"/>
<dbReference type="AlphaFoldDB" id="L0GWT8"/>
<dbReference type="EMBL" id="CP003051">
    <property type="protein sequence ID" value="AGA89769.1"/>
    <property type="molecule type" value="Genomic_DNA"/>
</dbReference>
<proteinExistence type="predicted"/>
<dbReference type="FunFam" id="1.10.405.20:FF:000001">
    <property type="entry name" value="Amine oxidase"/>
    <property type="match status" value="1"/>
</dbReference>
<dbReference type="eggNOG" id="COG2907">
    <property type="taxonomic scope" value="Bacteria"/>
</dbReference>
<dbReference type="InterPro" id="IPR050464">
    <property type="entry name" value="Zeta_carotene_desat/Oxidored"/>
</dbReference>
<dbReference type="InterPro" id="IPR002937">
    <property type="entry name" value="Amino_oxidase"/>
</dbReference>